<dbReference type="Gene3D" id="1.20.910.10">
    <property type="entry name" value="Heme oxygenase-like"/>
    <property type="match status" value="1"/>
</dbReference>
<name>A0A7X6BFT9_9SPHN</name>
<protein>
    <submittedName>
        <fullName evidence="1">Heme oxygenase</fullName>
    </submittedName>
</protein>
<organism evidence="1 2">
    <name type="scientific">Sphingomonas kaistensis</name>
    <dbReference type="NCBI Taxonomy" id="298708"/>
    <lineage>
        <taxon>Bacteria</taxon>
        <taxon>Pseudomonadati</taxon>
        <taxon>Pseudomonadota</taxon>
        <taxon>Alphaproteobacteria</taxon>
        <taxon>Sphingomonadales</taxon>
        <taxon>Sphingomonadaceae</taxon>
        <taxon>Sphingomonas</taxon>
    </lineage>
</organism>
<dbReference type="AlphaFoldDB" id="A0A7X6BFT9"/>
<sequence>MDALFSAADLSSREGYGQFLVAQAAAFLPAEAGLEAGGVHDVLPDWARRRRSQFLVQDLSDLGLAVPDAAAAPAVSGGPALLGWAYVLEGSRLGGNMLRRAVPADMPTAFLSDSYPEAWPTMVAALDQQLTEPVAIGQAIEAARTLFAVFEQSAQAMVDKRITDVA</sequence>
<proteinExistence type="predicted"/>
<accession>A0A7X6BFT9</accession>
<evidence type="ECO:0000313" key="2">
    <source>
        <dbReference type="Proteomes" id="UP000558192"/>
    </source>
</evidence>
<comment type="caution">
    <text evidence="1">The sequence shown here is derived from an EMBL/GenBank/DDBJ whole genome shotgun (WGS) entry which is preliminary data.</text>
</comment>
<dbReference type="CDD" id="cd19166">
    <property type="entry name" value="HemeO-bac"/>
    <property type="match status" value="1"/>
</dbReference>
<keyword evidence="2" id="KW-1185">Reference proteome</keyword>
<dbReference type="SUPFAM" id="SSF48613">
    <property type="entry name" value="Heme oxygenase-like"/>
    <property type="match status" value="1"/>
</dbReference>
<gene>
    <name evidence="1" type="ORF">GGQ97_000164</name>
</gene>
<dbReference type="RefSeq" id="WP_168067205.1">
    <property type="nucleotide sequence ID" value="NZ_JAATJC010000001.1"/>
</dbReference>
<dbReference type="InterPro" id="IPR016084">
    <property type="entry name" value="Haem_Oase-like_multi-hlx"/>
</dbReference>
<evidence type="ECO:0000313" key="1">
    <source>
        <dbReference type="EMBL" id="NJC04371.1"/>
    </source>
</evidence>
<reference evidence="1 2" key="1">
    <citation type="submission" date="2020-03" db="EMBL/GenBank/DDBJ databases">
        <title>Genomic Encyclopedia of Type Strains, Phase IV (KMG-IV): sequencing the most valuable type-strain genomes for metagenomic binning, comparative biology and taxonomic classification.</title>
        <authorList>
            <person name="Goeker M."/>
        </authorList>
    </citation>
    <scope>NUCLEOTIDE SEQUENCE [LARGE SCALE GENOMIC DNA]</scope>
    <source>
        <strain evidence="1 2">DSM 16846</strain>
    </source>
</reference>
<dbReference type="EMBL" id="JAATJC010000001">
    <property type="protein sequence ID" value="NJC04371.1"/>
    <property type="molecule type" value="Genomic_DNA"/>
</dbReference>
<dbReference type="Proteomes" id="UP000558192">
    <property type="component" value="Unassembled WGS sequence"/>
</dbReference>